<evidence type="ECO:0000256" key="5">
    <source>
        <dbReference type="ARBA" id="ARBA00023004"/>
    </source>
</evidence>
<dbReference type="Gene3D" id="1.10.760.10">
    <property type="entry name" value="Cytochrome c-like domain"/>
    <property type="match status" value="1"/>
</dbReference>
<name>A0ABX0J831_9BACL</name>
<dbReference type="InterPro" id="IPR036909">
    <property type="entry name" value="Cyt_c-like_dom_sf"/>
</dbReference>
<gene>
    <name evidence="8" type="ORF">G9U52_20950</name>
</gene>
<evidence type="ECO:0000259" key="7">
    <source>
        <dbReference type="PROSITE" id="PS51007"/>
    </source>
</evidence>
<comment type="caution">
    <text evidence="8">The sequence shown here is derived from an EMBL/GenBank/DDBJ whole genome shotgun (WGS) entry which is preliminary data.</text>
</comment>
<evidence type="ECO:0000256" key="1">
    <source>
        <dbReference type="ARBA" id="ARBA00022448"/>
    </source>
</evidence>
<dbReference type="PANTHER" id="PTHR37823">
    <property type="entry name" value="CYTOCHROME C-553-LIKE"/>
    <property type="match status" value="1"/>
</dbReference>
<dbReference type="Pfam" id="PF13442">
    <property type="entry name" value="Cytochrome_CBB3"/>
    <property type="match status" value="1"/>
</dbReference>
<keyword evidence="1" id="KW-0813">Transport</keyword>
<proteinExistence type="predicted"/>
<evidence type="ECO:0000313" key="9">
    <source>
        <dbReference type="Proteomes" id="UP001165962"/>
    </source>
</evidence>
<accession>A0ABX0J831</accession>
<evidence type="ECO:0000256" key="4">
    <source>
        <dbReference type="ARBA" id="ARBA00022982"/>
    </source>
</evidence>
<dbReference type="PROSITE" id="PS51007">
    <property type="entry name" value="CYTC"/>
    <property type="match status" value="1"/>
</dbReference>
<feature type="domain" description="Cytochrome c" evidence="7">
    <location>
        <begin position="61"/>
        <end position="138"/>
    </location>
</feature>
<dbReference type="EMBL" id="JAAOIW010000008">
    <property type="protein sequence ID" value="NHN32312.1"/>
    <property type="molecule type" value="Genomic_DNA"/>
</dbReference>
<protein>
    <submittedName>
        <fullName evidence="8">Cytochrome c</fullName>
    </submittedName>
</protein>
<keyword evidence="9" id="KW-1185">Reference proteome</keyword>
<dbReference type="Proteomes" id="UP001165962">
    <property type="component" value="Unassembled WGS sequence"/>
</dbReference>
<organism evidence="8 9">
    <name type="scientific">Paenibacillus agricola</name>
    <dbReference type="NCBI Taxonomy" id="2716264"/>
    <lineage>
        <taxon>Bacteria</taxon>
        <taxon>Bacillati</taxon>
        <taxon>Bacillota</taxon>
        <taxon>Bacilli</taxon>
        <taxon>Bacillales</taxon>
        <taxon>Paenibacillaceae</taxon>
        <taxon>Paenibacillus</taxon>
    </lineage>
</organism>
<dbReference type="InterPro" id="IPR009056">
    <property type="entry name" value="Cyt_c-like_dom"/>
</dbReference>
<dbReference type="InterPro" id="IPR051811">
    <property type="entry name" value="Cytochrome_c550/c551-like"/>
</dbReference>
<keyword evidence="2 6" id="KW-0349">Heme</keyword>
<dbReference type="SUPFAM" id="SSF46626">
    <property type="entry name" value="Cytochrome c"/>
    <property type="match status" value="1"/>
</dbReference>
<dbReference type="PANTHER" id="PTHR37823:SF4">
    <property type="entry name" value="MENAQUINOL-CYTOCHROME C REDUCTASE CYTOCHROME B_C SUBUNIT"/>
    <property type="match status" value="1"/>
</dbReference>
<evidence type="ECO:0000313" key="8">
    <source>
        <dbReference type="EMBL" id="NHN32312.1"/>
    </source>
</evidence>
<evidence type="ECO:0000256" key="6">
    <source>
        <dbReference type="PROSITE-ProRule" id="PRU00433"/>
    </source>
</evidence>
<keyword evidence="5 6" id="KW-0408">Iron</keyword>
<evidence type="ECO:0000256" key="2">
    <source>
        <dbReference type="ARBA" id="ARBA00022617"/>
    </source>
</evidence>
<keyword evidence="4" id="KW-0249">Electron transport</keyword>
<reference evidence="8" key="1">
    <citation type="submission" date="2020-03" db="EMBL/GenBank/DDBJ databases">
        <title>Draft sequencing of Paenibacilllus sp. S3N08.</title>
        <authorList>
            <person name="Kim D.-U."/>
        </authorList>
    </citation>
    <scope>NUCLEOTIDE SEQUENCE</scope>
    <source>
        <strain evidence="8">S3N08</strain>
    </source>
</reference>
<evidence type="ECO:0000256" key="3">
    <source>
        <dbReference type="ARBA" id="ARBA00022723"/>
    </source>
</evidence>
<sequence>MDKSISTSIRTTRKKLLLPMTMTAVSLLSIVILSGCGNPSPNAAEPFGGNKTANTAEAMVGASEQVQSLYKQSCLSCHGNTLEGRVGPKTNLQQVGERLSKEQISKQIASGGNGMPGFGTKLTPEEIAALTDWLATKQ</sequence>
<keyword evidence="3 6" id="KW-0479">Metal-binding</keyword>